<dbReference type="OrthoDB" id="7974539at2759"/>
<dbReference type="AlphaFoldDB" id="A0A3B0JR81"/>
<reference evidence="2" key="1">
    <citation type="submission" date="2018-01" db="EMBL/GenBank/DDBJ databases">
        <authorList>
            <person name="Alioto T."/>
            <person name="Alioto T."/>
        </authorList>
    </citation>
    <scope>NUCLEOTIDE SEQUENCE [LARGE SCALE GENOMIC DNA]</scope>
</reference>
<organism evidence="1 2">
    <name type="scientific">Drosophila guanche</name>
    <name type="common">Fruit fly</name>
    <dbReference type="NCBI Taxonomy" id="7266"/>
    <lineage>
        <taxon>Eukaryota</taxon>
        <taxon>Metazoa</taxon>
        <taxon>Ecdysozoa</taxon>
        <taxon>Arthropoda</taxon>
        <taxon>Hexapoda</taxon>
        <taxon>Insecta</taxon>
        <taxon>Pterygota</taxon>
        <taxon>Neoptera</taxon>
        <taxon>Endopterygota</taxon>
        <taxon>Diptera</taxon>
        <taxon>Brachycera</taxon>
        <taxon>Muscomorpha</taxon>
        <taxon>Ephydroidea</taxon>
        <taxon>Drosophilidae</taxon>
        <taxon>Drosophila</taxon>
        <taxon>Sophophora</taxon>
    </lineage>
</organism>
<evidence type="ECO:0000313" key="2">
    <source>
        <dbReference type="Proteomes" id="UP000268350"/>
    </source>
</evidence>
<sequence length="382" mass="44345">MLRRTYSRFIFETIGDSRVFHHQRFINDLQTDCPTCKSCVETREPYSQHWNNDYGAGTSHQIKMSFVERLLLKRIETERIEAFMLCNGSVSGRTNDFLLEAGMEAVPQLLRFLSFGADKLEVTIGFYVNVKKERMYYESSAMSVEHHLDIVESVDMLFSMLLEKISNYVLLQQRVPLEACDIKRMKVTVKRHVSPAAVQWRSTARLPLQYRVKNCDTGTDNRAHIDTVLAQICQSPSHKFNVGLLPDAVQANFYCFRVCASTKELYAVPYLLRHDDVDNTPTFLIHSDIAGNFQGLQEIRNVRKFLRADGQDRVFECRKCKSRFGDRVQFALHKRIDCGRGFMVWHIEEDAIELHHNCLPLPKGYFKHDWFGLGTKKTEKIN</sequence>
<proteinExistence type="predicted"/>
<dbReference type="EMBL" id="OUUW01000002">
    <property type="protein sequence ID" value="SPP76179.1"/>
    <property type="molecule type" value="Genomic_DNA"/>
</dbReference>
<dbReference type="STRING" id="7266.A0A3B0JR81"/>
<gene>
    <name evidence="1" type="ORF">DGUA_6G006670</name>
</gene>
<name>A0A3B0JR81_DROGU</name>
<accession>A0A3B0JR81</accession>
<keyword evidence="2" id="KW-1185">Reference proteome</keyword>
<dbReference type="Proteomes" id="UP000268350">
    <property type="component" value="Unassembled WGS sequence"/>
</dbReference>
<dbReference type="OMA" id="EPYSHHW"/>
<evidence type="ECO:0000313" key="1">
    <source>
        <dbReference type="EMBL" id="SPP76179.1"/>
    </source>
</evidence>
<protein>
    <submittedName>
        <fullName evidence="1">Blast:Protein terminus</fullName>
    </submittedName>
</protein>